<dbReference type="Pfam" id="PF08240">
    <property type="entry name" value="ADH_N"/>
    <property type="match status" value="1"/>
</dbReference>
<dbReference type="InterPro" id="IPR011032">
    <property type="entry name" value="GroES-like_sf"/>
</dbReference>
<organism evidence="4 5">
    <name type="scientific">Salinicola socius</name>
    <dbReference type="NCBI Taxonomy" id="404433"/>
    <lineage>
        <taxon>Bacteria</taxon>
        <taxon>Pseudomonadati</taxon>
        <taxon>Pseudomonadota</taxon>
        <taxon>Gammaproteobacteria</taxon>
        <taxon>Oceanospirillales</taxon>
        <taxon>Halomonadaceae</taxon>
        <taxon>Salinicola</taxon>
    </lineage>
</organism>
<evidence type="ECO:0000313" key="4">
    <source>
        <dbReference type="EMBL" id="OLO06098.1"/>
    </source>
</evidence>
<feature type="domain" description="Enoyl reductase (ER)" evidence="3">
    <location>
        <begin position="8"/>
        <end position="317"/>
    </location>
</feature>
<dbReference type="InterPro" id="IPR013154">
    <property type="entry name" value="ADH-like_N"/>
</dbReference>
<dbReference type="InterPro" id="IPR013149">
    <property type="entry name" value="ADH-like_C"/>
</dbReference>
<dbReference type="AlphaFoldDB" id="A0A1Q8SXC7"/>
<sequence length="323" mass="34203">MHAIAIEANQMIWREHDAPGALGASDVRINVAWAGMNRADLMQRGGNYPPPPGESEIPGLEVSGTISEVGHGVERFRKGDRVCALLAGGGYAEQVVVNEAQVLPIPQGLGLREAAALPEVFATAWLNLYMEGAVQTGQRVLLHAAASGVGTAAIQLCRVFGNPCFVTAGSADKLETCYRLGADAGWNRHDGSFVEAVKNWGGADMILDPVGGDYIAQDLVVLNADGRLVLIGLMGGLEAQINLGRMLMKRQRVIGSTLRSRSAKAKGAILDALYAHVWPKLVSGDIKPLIAGAWPIQEAETAMQHLSDNRNTGKILLSVSGEG</sequence>
<dbReference type="InterPro" id="IPR020843">
    <property type="entry name" value="ER"/>
</dbReference>
<gene>
    <name evidence="4" type="ORF">BTW07_00955</name>
</gene>
<dbReference type="Gene3D" id="3.40.50.720">
    <property type="entry name" value="NAD(P)-binding Rossmann-like Domain"/>
    <property type="match status" value="1"/>
</dbReference>
<dbReference type="InterPro" id="IPR036291">
    <property type="entry name" value="NAD(P)-bd_dom_sf"/>
</dbReference>
<dbReference type="GO" id="GO:0016651">
    <property type="term" value="F:oxidoreductase activity, acting on NAD(P)H"/>
    <property type="evidence" value="ECO:0007669"/>
    <property type="project" value="TreeGrafter"/>
</dbReference>
<proteinExistence type="predicted"/>
<dbReference type="NCBIfam" id="TIGR02824">
    <property type="entry name" value="quinone_pig3"/>
    <property type="match status" value="1"/>
</dbReference>
<keyword evidence="1" id="KW-0521">NADP</keyword>
<dbReference type="EMBL" id="MSDO01000001">
    <property type="protein sequence ID" value="OLO06098.1"/>
    <property type="molecule type" value="Genomic_DNA"/>
</dbReference>
<dbReference type="PANTHER" id="PTHR48106">
    <property type="entry name" value="QUINONE OXIDOREDUCTASE PIG3-RELATED"/>
    <property type="match status" value="1"/>
</dbReference>
<comment type="caution">
    <text evidence="4">The sequence shown here is derived from an EMBL/GenBank/DDBJ whole genome shotgun (WGS) entry which is preliminary data.</text>
</comment>
<dbReference type="Gene3D" id="3.90.180.10">
    <property type="entry name" value="Medium-chain alcohol dehydrogenases, catalytic domain"/>
    <property type="match status" value="1"/>
</dbReference>
<accession>A0A1Q8SXC7</accession>
<dbReference type="SUPFAM" id="SSF51735">
    <property type="entry name" value="NAD(P)-binding Rossmann-fold domains"/>
    <property type="match status" value="1"/>
</dbReference>
<dbReference type="CDD" id="cd05276">
    <property type="entry name" value="p53_inducible_oxidoreductase"/>
    <property type="match status" value="1"/>
</dbReference>
<evidence type="ECO:0000256" key="2">
    <source>
        <dbReference type="ARBA" id="ARBA00023002"/>
    </source>
</evidence>
<dbReference type="Proteomes" id="UP000186878">
    <property type="component" value="Unassembled WGS sequence"/>
</dbReference>
<dbReference type="OrthoDB" id="9780520at2"/>
<evidence type="ECO:0000256" key="1">
    <source>
        <dbReference type="ARBA" id="ARBA00022857"/>
    </source>
</evidence>
<dbReference type="InterPro" id="IPR014189">
    <property type="entry name" value="Quinone_OxRdtase_PIG3"/>
</dbReference>
<keyword evidence="2" id="KW-0560">Oxidoreductase</keyword>
<dbReference type="PANTHER" id="PTHR48106:SF8">
    <property type="entry name" value="OS02G0805600 PROTEIN"/>
    <property type="match status" value="1"/>
</dbReference>
<evidence type="ECO:0000259" key="3">
    <source>
        <dbReference type="SMART" id="SM00829"/>
    </source>
</evidence>
<dbReference type="STRING" id="404433.BTW07_00955"/>
<dbReference type="SUPFAM" id="SSF50129">
    <property type="entry name" value="GroES-like"/>
    <property type="match status" value="1"/>
</dbReference>
<dbReference type="RefSeq" id="WP_075568268.1">
    <property type="nucleotide sequence ID" value="NZ_MSDO01000001.1"/>
</dbReference>
<dbReference type="SMART" id="SM00829">
    <property type="entry name" value="PKS_ER"/>
    <property type="match status" value="1"/>
</dbReference>
<name>A0A1Q8SXC7_9GAMM</name>
<reference evidence="4 5" key="1">
    <citation type="submission" date="2016-12" db="EMBL/GenBank/DDBJ databases">
        <title>Draft genome sequences of strains Salinicola socius SMB35, Salinicola sp. MH3R3-1 and Chromohalobacter sp. SMB17 from the Verkhnekamsk potash mining region of Russia.</title>
        <authorList>
            <person name="Mavrodi D.V."/>
            <person name="Olsson B.E."/>
            <person name="Korsakova E.S."/>
            <person name="Pyankova A."/>
            <person name="Mavrodi O.V."/>
            <person name="Plotnikova E.G."/>
        </authorList>
    </citation>
    <scope>NUCLEOTIDE SEQUENCE [LARGE SCALE GENOMIC DNA]</scope>
    <source>
        <strain evidence="4 5">SMB35</strain>
    </source>
</reference>
<evidence type="ECO:0000313" key="5">
    <source>
        <dbReference type="Proteomes" id="UP000186878"/>
    </source>
</evidence>
<dbReference type="GO" id="GO:0070402">
    <property type="term" value="F:NADPH binding"/>
    <property type="evidence" value="ECO:0007669"/>
    <property type="project" value="TreeGrafter"/>
</dbReference>
<protein>
    <submittedName>
        <fullName evidence="4">NAD(P)H-quinone oxidoreductase</fullName>
    </submittedName>
</protein>
<keyword evidence="5" id="KW-1185">Reference proteome</keyword>
<dbReference type="Pfam" id="PF00107">
    <property type="entry name" value="ADH_zinc_N"/>
    <property type="match status" value="1"/>
</dbReference>